<dbReference type="EMBL" id="CAJGYM010000001">
    <property type="protein sequence ID" value="CAD6184607.1"/>
    <property type="molecule type" value="Genomic_DNA"/>
</dbReference>
<comment type="subcellular location">
    <subcellularLocation>
        <location evidence="1">Endosome</location>
    </subcellularLocation>
</comment>
<dbReference type="Pfam" id="PF00018">
    <property type="entry name" value="SH3_1"/>
    <property type="match status" value="1"/>
</dbReference>
<dbReference type="InterPro" id="IPR002014">
    <property type="entry name" value="VHS_dom"/>
</dbReference>
<dbReference type="GO" id="GO:0043328">
    <property type="term" value="P:protein transport to vacuole involved in ubiquitin-dependent protein catabolic process via the multivesicular body sorting pathway"/>
    <property type="evidence" value="ECO:0007669"/>
    <property type="project" value="TreeGrafter"/>
</dbReference>
<dbReference type="CDD" id="cd03568">
    <property type="entry name" value="VHS_STAM"/>
    <property type="match status" value="1"/>
</dbReference>
<evidence type="ECO:0000259" key="9">
    <source>
        <dbReference type="PROSITE" id="PS50002"/>
    </source>
</evidence>
<evidence type="ECO:0000313" key="11">
    <source>
        <dbReference type="EMBL" id="CAD6184607.1"/>
    </source>
</evidence>
<dbReference type="Gene3D" id="1.25.40.90">
    <property type="match status" value="1"/>
</dbReference>
<dbReference type="PANTHER" id="PTHR45929:SF3">
    <property type="entry name" value="JAK PATHWAY SIGNAL TRANSDUCTION ADAPTOR MOLECULE"/>
    <property type="match status" value="1"/>
</dbReference>
<keyword evidence="4" id="KW-0813">Transport</keyword>
<feature type="domain" description="SH3" evidence="9">
    <location>
        <begin position="210"/>
        <end position="269"/>
    </location>
</feature>
<feature type="region of interest" description="Disordered" evidence="8">
    <location>
        <begin position="372"/>
        <end position="401"/>
    </location>
</feature>
<proteinExistence type="inferred from homology"/>
<keyword evidence="3 7" id="KW-0728">SH3 domain</keyword>
<evidence type="ECO:0008006" key="13">
    <source>
        <dbReference type="Google" id="ProtNLM"/>
    </source>
</evidence>
<gene>
    <name evidence="11" type="ORF">CAUJ_LOCUS526</name>
</gene>
<evidence type="ECO:0000256" key="7">
    <source>
        <dbReference type="PROSITE-ProRule" id="PRU00192"/>
    </source>
</evidence>
<protein>
    <recommendedName>
        <fullName evidence="13">Signal transducing adapter molecule 1</fullName>
    </recommendedName>
</protein>
<name>A0A8S1GML4_9PELO</name>
<feature type="domain" description="VHS" evidence="10">
    <location>
        <begin position="12"/>
        <end position="140"/>
    </location>
</feature>
<dbReference type="PROSITE" id="PS50330">
    <property type="entry name" value="UIM"/>
    <property type="match status" value="1"/>
</dbReference>
<feature type="region of interest" description="Disordered" evidence="8">
    <location>
        <begin position="431"/>
        <end position="455"/>
    </location>
</feature>
<dbReference type="Gene3D" id="1.20.5.1940">
    <property type="match status" value="1"/>
</dbReference>
<dbReference type="SUPFAM" id="SSF50044">
    <property type="entry name" value="SH3-domain"/>
    <property type="match status" value="1"/>
</dbReference>
<dbReference type="PROSITE" id="PS50179">
    <property type="entry name" value="VHS"/>
    <property type="match status" value="1"/>
</dbReference>
<evidence type="ECO:0000256" key="3">
    <source>
        <dbReference type="ARBA" id="ARBA00022443"/>
    </source>
</evidence>
<evidence type="ECO:0000256" key="8">
    <source>
        <dbReference type="SAM" id="MobiDB-lite"/>
    </source>
</evidence>
<evidence type="ECO:0000256" key="5">
    <source>
        <dbReference type="ARBA" id="ARBA00022753"/>
    </source>
</evidence>
<dbReference type="GO" id="GO:0035091">
    <property type="term" value="F:phosphatidylinositol binding"/>
    <property type="evidence" value="ECO:0007669"/>
    <property type="project" value="InterPro"/>
</dbReference>
<sequence>MSVNYDDIVEKITASTLTTENWDGILGLCDKVNADSDNGKAALKSLRKRLNNRDPHVILMALSVLDSCWSNCGAKFRREVSSASFINELKAQCTSSHRVVGEKARQIVEKWTEAECKADQSLSLIVSLYRSLKEDGLSFSADEPKKQTANAMAKYSNDPNFVSTQQEEDEIAKAIAASLADAEKQEKSRKSTGIYPTSTVKTPILTSTPKSERKVRALYDFEAAEGNELSFVAGDVICITDDSNPHWWTGRIGVQQGLFPSSFVTSSLDDEPEFSQNASSQQQQSIVPTINEAILVRCLNVLHECDPTGVRPDPADLSQLEAASYAQAPLIDARLAGIDRQSNALAQVDIAIRDVLALYDDVIQRSGYQQPQMYQHHSVGPQQPYPPQQSTQPQYNYPLQYAPGQTQQTAPYAQQYSAAASVAPAVAPQSFNAPTSAAYGPPQAWNQQPPVNQPY</sequence>
<dbReference type="Gene3D" id="2.30.30.40">
    <property type="entry name" value="SH3 Domains"/>
    <property type="match status" value="1"/>
</dbReference>
<dbReference type="InterPro" id="IPR050670">
    <property type="entry name" value="STAM"/>
</dbReference>
<dbReference type="FunFam" id="2.30.30.40:FF:000072">
    <property type="entry name" value="Unconventional Myosin IB"/>
    <property type="match status" value="1"/>
</dbReference>
<keyword evidence="5" id="KW-0967">Endosome</keyword>
<feature type="compositionally biased region" description="Low complexity" evidence="8">
    <location>
        <begin position="388"/>
        <end position="398"/>
    </location>
</feature>
<accession>A0A8S1GML4</accession>
<dbReference type="InterPro" id="IPR001452">
    <property type="entry name" value="SH3_domain"/>
</dbReference>
<comment type="caution">
    <text evidence="11">The sequence shown here is derived from an EMBL/GenBank/DDBJ whole genome shotgun (WGS) entry which is preliminary data.</text>
</comment>
<evidence type="ECO:0000256" key="2">
    <source>
        <dbReference type="ARBA" id="ARBA00009666"/>
    </source>
</evidence>
<comment type="similarity">
    <text evidence="2">Belongs to the STAM family.</text>
</comment>
<dbReference type="GO" id="GO:0043130">
    <property type="term" value="F:ubiquitin binding"/>
    <property type="evidence" value="ECO:0007669"/>
    <property type="project" value="InterPro"/>
</dbReference>
<dbReference type="PROSITE" id="PS50002">
    <property type="entry name" value="SH3"/>
    <property type="match status" value="1"/>
</dbReference>
<keyword evidence="6" id="KW-0653">Protein transport</keyword>
<dbReference type="AlphaFoldDB" id="A0A8S1GML4"/>
<evidence type="ECO:0000256" key="4">
    <source>
        <dbReference type="ARBA" id="ARBA00022448"/>
    </source>
</evidence>
<evidence type="ECO:0000313" key="12">
    <source>
        <dbReference type="Proteomes" id="UP000835052"/>
    </source>
</evidence>
<dbReference type="SMART" id="SM00288">
    <property type="entry name" value="VHS"/>
    <property type="match status" value="1"/>
</dbReference>
<dbReference type="PRINTS" id="PR00452">
    <property type="entry name" value="SH3DOMAIN"/>
</dbReference>
<evidence type="ECO:0000256" key="6">
    <source>
        <dbReference type="ARBA" id="ARBA00022927"/>
    </source>
</evidence>
<dbReference type="OrthoDB" id="10068368at2759"/>
<organism evidence="11 12">
    <name type="scientific">Caenorhabditis auriculariae</name>
    <dbReference type="NCBI Taxonomy" id="2777116"/>
    <lineage>
        <taxon>Eukaryota</taxon>
        <taxon>Metazoa</taxon>
        <taxon>Ecdysozoa</taxon>
        <taxon>Nematoda</taxon>
        <taxon>Chromadorea</taxon>
        <taxon>Rhabditida</taxon>
        <taxon>Rhabditina</taxon>
        <taxon>Rhabditomorpha</taxon>
        <taxon>Rhabditoidea</taxon>
        <taxon>Rhabditidae</taxon>
        <taxon>Peloderinae</taxon>
        <taxon>Caenorhabditis</taxon>
    </lineage>
</organism>
<reference evidence="11" key="1">
    <citation type="submission" date="2020-10" db="EMBL/GenBank/DDBJ databases">
        <authorList>
            <person name="Kikuchi T."/>
        </authorList>
    </citation>
    <scope>NUCLEOTIDE SEQUENCE</scope>
    <source>
        <strain evidence="11">NKZ352</strain>
    </source>
</reference>
<dbReference type="GO" id="GO:0033565">
    <property type="term" value="C:ESCRT-0 complex"/>
    <property type="evidence" value="ECO:0007669"/>
    <property type="project" value="TreeGrafter"/>
</dbReference>
<dbReference type="InterPro" id="IPR008942">
    <property type="entry name" value="ENTH_VHS"/>
</dbReference>
<feature type="compositionally biased region" description="Polar residues" evidence="8">
    <location>
        <begin position="444"/>
        <end position="455"/>
    </location>
</feature>
<dbReference type="Proteomes" id="UP000835052">
    <property type="component" value="Unassembled WGS sequence"/>
</dbReference>
<dbReference type="InterPro" id="IPR036028">
    <property type="entry name" value="SH3-like_dom_sf"/>
</dbReference>
<dbReference type="InterPro" id="IPR003903">
    <property type="entry name" value="UIM_dom"/>
</dbReference>
<evidence type="ECO:0000259" key="10">
    <source>
        <dbReference type="PROSITE" id="PS50179"/>
    </source>
</evidence>
<dbReference type="Pfam" id="PF00790">
    <property type="entry name" value="VHS"/>
    <property type="match status" value="1"/>
</dbReference>
<dbReference type="SUPFAM" id="SSF48464">
    <property type="entry name" value="ENTH/VHS domain"/>
    <property type="match status" value="1"/>
</dbReference>
<evidence type="ECO:0000256" key="1">
    <source>
        <dbReference type="ARBA" id="ARBA00004177"/>
    </source>
</evidence>
<dbReference type="SMART" id="SM00326">
    <property type="entry name" value="SH3"/>
    <property type="match status" value="1"/>
</dbReference>
<dbReference type="PANTHER" id="PTHR45929">
    <property type="entry name" value="JAK PATHWAY SIGNAL TRANSDUCTION ADAPTOR MOLECULE"/>
    <property type="match status" value="1"/>
</dbReference>
<keyword evidence="12" id="KW-1185">Reference proteome</keyword>